<dbReference type="Pfam" id="PF20765">
    <property type="entry name" value="Phage_tail_terminator_8"/>
    <property type="match status" value="1"/>
</dbReference>
<dbReference type="PATRIC" id="fig|1131935.3.peg.749"/>
<dbReference type="Proteomes" id="UP000003900">
    <property type="component" value="Unassembled WGS sequence"/>
</dbReference>
<dbReference type="EMBL" id="AHKH01000006">
    <property type="protein sequence ID" value="EHQ63784.1"/>
    <property type="molecule type" value="Genomic_DNA"/>
</dbReference>
<protein>
    <submittedName>
        <fullName evidence="1">Uncharacterized protein</fullName>
    </submittedName>
</protein>
<evidence type="ECO:0000313" key="1">
    <source>
        <dbReference type="EMBL" id="EHQ63784.1"/>
    </source>
</evidence>
<evidence type="ECO:0000313" key="2">
    <source>
        <dbReference type="Proteomes" id="UP000003900"/>
    </source>
</evidence>
<gene>
    <name evidence="1" type="ORF">PDENDC454_03680</name>
</gene>
<reference evidence="1 2" key="1">
    <citation type="journal article" date="2012" name="J. Bacteriol.">
        <title>Genome Sequence of the Pattern-Forming Social Bacterium Paenibacillus dendritiformis C454 Chiral Morphotype.</title>
        <authorList>
            <person name="Sirota-Madi A."/>
            <person name="Olender T."/>
            <person name="Helman Y."/>
            <person name="Brainis I."/>
            <person name="Finkelshtein A."/>
            <person name="Roth D."/>
            <person name="Hagai E."/>
            <person name="Leshkowitz D."/>
            <person name="Brodsky L."/>
            <person name="Galatenko V."/>
            <person name="Nikolaev V."/>
            <person name="Gutnick D.L."/>
            <person name="Lancet D."/>
            <person name="Ben-Jacob E."/>
        </authorList>
    </citation>
    <scope>NUCLEOTIDE SEQUENCE [LARGE SCALE GENOMIC DNA]</scope>
    <source>
        <strain evidence="1 2">C454</strain>
    </source>
</reference>
<accession>H3SB51</accession>
<dbReference type="STRING" id="1131935.PDENDC454_03680"/>
<comment type="caution">
    <text evidence="1">The sequence shown here is derived from an EMBL/GenBank/DDBJ whole genome shotgun (WGS) entry which is preliminary data.</text>
</comment>
<name>H3SB51_9BACL</name>
<sequence length="164" mass="18790">MAKMQWLLHGTLLRNAEGEKKVHSAEIRQGVMRRLGEIFPGMPVLDAEAAADATAPYYAVRIRSGSRQRTGERRYAAAWQVEVDYVPGEAGERPHPDEVADELYDALELVDFGTMRCRGAEMSHEYPDHMLRFRVQYALTLLRERETGSKMEAMKQEGRIRDEH</sequence>
<keyword evidence="2" id="KW-1185">Reference proteome</keyword>
<dbReference type="InterPro" id="IPR049254">
    <property type="entry name" value="Phage_tail_terminator"/>
</dbReference>
<organism evidence="1 2">
    <name type="scientific">Paenibacillus dendritiformis C454</name>
    <dbReference type="NCBI Taxonomy" id="1131935"/>
    <lineage>
        <taxon>Bacteria</taxon>
        <taxon>Bacillati</taxon>
        <taxon>Bacillota</taxon>
        <taxon>Bacilli</taxon>
        <taxon>Bacillales</taxon>
        <taxon>Paenibacillaceae</taxon>
        <taxon>Paenibacillus</taxon>
    </lineage>
</organism>
<dbReference type="AlphaFoldDB" id="H3SB51"/>
<proteinExistence type="predicted"/>